<feature type="transmembrane region" description="Helical" evidence="5">
    <location>
        <begin position="13"/>
        <end position="35"/>
    </location>
</feature>
<sequence>MASAPMISVYEDILAGSIVSLICAIGNFMMTLVIIGSSRIPSMKSSFGMLTINQNLAEMIPCTTCFIFFFFGYTLNWKTVIDNSYLIGASAIITVHIILISFLLISLNRLCAILFPIAYNGIFKGKFLAAFFAANWLIPLSISTFILVFRQCRFVIVHEGWFFDESKNEICGSLLEIYRSFQTPLALITTVVDLSALLLLVILRNRIFKSKSVETRRREMNFARQVLVQGFVFTIHAFWYQGGRNLMPTSMPENWKIFWTTSFSSNLLHIFDP</sequence>
<dbReference type="RefSeq" id="XP_003110537.2">
    <property type="nucleotide sequence ID" value="XM_003110489.2"/>
</dbReference>
<protein>
    <recommendedName>
        <fullName evidence="6">G-protein coupled receptors family 1 profile domain-containing protein</fullName>
    </recommendedName>
</protein>
<evidence type="ECO:0000313" key="8">
    <source>
        <dbReference type="Proteomes" id="UP000483820"/>
    </source>
</evidence>
<dbReference type="InterPro" id="IPR019430">
    <property type="entry name" value="7TM_GPCR_serpentine_rcpt_Srx"/>
</dbReference>
<dbReference type="PANTHER" id="PTHR23017:SF2">
    <property type="entry name" value="G-PROTEIN COUPLED RECEPTORS FAMILY 1 PROFILE DOMAIN-CONTAINING PROTEIN"/>
    <property type="match status" value="1"/>
</dbReference>
<dbReference type="Proteomes" id="UP000483820">
    <property type="component" value="Chromosome V"/>
</dbReference>
<evidence type="ECO:0000259" key="6">
    <source>
        <dbReference type="PROSITE" id="PS50262"/>
    </source>
</evidence>
<feature type="transmembrane region" description="Helical" evidence="5">
    <location>
        <begin position="183"/>
        <end position="202"/>
    </location>
</feature>
<evidence type="ECO:0000256" key="1">
    <source>
        <dbReference type="ARBA" id="ARBA00004370"/>
    </source>
</evidence>
<evidence type="ECO:0000256" key="4">
    <source>
        <dbReference type="ARBA" id="ARBA00023136"/>
    </source>
</evidence>
<proteinExistence type="predicted"/>
<keyword evidence="4 5" id="KW-0472">Membrane</keyword>
<name>A0A6A5GAF9_CAERE</name>
<evidence type="ECO:0000256" key="5">
    <source>
        <dbReference type="SAM" id="Phobius"/>
    </source>
</evidence>
<dbReference type="Gene3D" id="1.20.1070.10">
    <property type="entry name" value="Rhodopsin 7-helix transmembrane proteins"/>
    <property type="match status" value="1"/>
</dbReference>
<comment type="subcellular location">
    <subcellularLocation>
        <location evidence="1">Membrane</location>
    </subcellularLocation>
</comment>
<keyword evidence="3 5" id="KW-1133">Transmembrane helix</keyword>
<keyword evidence="2 5" id="KW-0812">Transmembrane</keyword>
<evidence type="ECO:0000256" key="2">
    <source>
        <dbReference type="ARBA" id="ARBA00022692"/>
    </source>
</evidence>
<accession>A0A6A5GAF9</accession>
<feature type="domain" description="G-protein coupled receptors family 1 profile" evidence="6">
    <location>
        <begin position="26"/>
        <end position="235"/>
    </location>
</feature>
<reference evidence="7 8" key="1">
    <citation type="submission" date="2019-12" db="EMBL/GenBank/DDBJ databases">
        <title>Chromosome-level assembly of the Caenorhabditis remanei genome.</title>
        <authorList>
            <person name="Teterina A.A."/>
            <person name="Willis J.H."/>
            <person name="Phillips P.C."/>
        </authorList>
    </citation>
    <scope>NUCLEOTIDE SEQUENCE [LARGE SCALE GENOMIC DNA]</scope>
    <source>
        <strain evidence="7 8">PX506</strain>
        <tissue evidence="7">Whole organism</tissue>
    </source>
</reference>
<gene>
    <name evidence="7" type="ORF">GCK72_018691</name>
</gene>
<feature type="transmembrane region" description="Helical" evidence="5">
    <location>
        <begin position="85"/>
        <end position="107"/>
    </location>
</feature>
<feature type="transmembrane region" description="Helical" evidence="5">
    <location>
        <begin position="222"/>
        <end position="240"/>
    </location>
</feature>
<dbReference type="PANTHER" id="PTHR23017">
    <property type="entry name" value="SERPENTINE RECEPTOR, CLASS X"/>
    <property type="match status" value="1"/>
</dbReference>
<dbReference type="SUPFAM" id="SSF81321">
    <property type="entry name" value="Family A G protein-coupled receptor-like"/>
    <property type="match status" value="1"/>
</dbReference>
<feature type="transmembrane region" description="Helical" evidence="5">
    <location>
        <begin position="127"/>
        <end position="149"/>
    </location>
</feature>
<evidence type="ECO:0000313" key="7">
    <source>
        <dbReference type="EMBL" id="KAF1752137.1"/>
    </source>
</evidence>
<comment type="caution">
    <text evidence="7">The sequence shown here is derived from an EMBL/GenBank/DDBJ whole genome shotgun (WGS) entry which is preliminary data.</text>
</comment>
<dbReference type="InterPro" id="IPR017452">
    <property type="entry name" value="GPCR_Rhodpsn_7TM"/>
</dbReference>
<dbReference type="PROSITE" id="PS50262">
    <property type="entry name" value="G_PROTEIN_RECEP_F1_2"/>
    <property type="match status" value="1"/>
</dbReference>
<dbReference type="Pfam" id="PF10328">
    <property type="entry name" value="7TM_GPCR_Srx"/>
    <property type="match status" value="1"/>
</dbReference>
<dbReference type="AlphaFoldDB" id="A0A6A5GAF9"/>
<dbReference type="CTD" id="9824198"/>
<dbReference type="GO" id="GO:0016020">
    <property type="term" value="C:membrane"/>
    <property type="evidence" value="ECO:0007669"/>
    <property type="project" value="UniProtKB-SubCell"/>
</dbReference>
<dbReference type="GeneID" id="9824198"/>
<organism evidence="7 8">
    <name type="scientific">Caenorhabditis remanei</name>
    <name type="common">Caenorhabditis vulgaris</name>
    <dbReference type="NCBI Taxonomy" id="31234"/>
    <lineage>
        <taxon>Eukaryota</taxon>
        <taxon>Metazoa</taxon>
        <taxon>Ecdysozoa</taxon>
        <taxon>Nematoda</taxon>
        <taxon>Chromadorea</taxon>
        <taxon>Rhabditida</taxon>
        <taxon>Rhabditina</taxon>
        <taxon>Rhabditomorpha</taxon>
        <taxon>Rhabditoidea</taxon>
        <taxon>Rhabditidae</taxon>
        <taxon>Peloderinae</taxon>
        <taxon>Caenorhabditis</taxon>
    </lineage>
</organism>
<dbReference type="EMBL" id="WUAV01000005">
    <property type="protein sequence ID" value="KAF1752137.1"/>
    <property type="molecule type" value="Genomic_DNA"/>
</dbReference>
<feature type="transmembrane region" description="Helical" evidence="5">
    <location>
        <begin position="56"/>
        <end position="73"/>
    </location>
</feature>
<evidence type="ECO:0000256" key="3">
    <source>
        <dbReference type="ARBA" id="ARBA00022989"/>
    </source>
</evidence>
<dbReference type="KEGG" id="crq:GCK72_018691"/>